<name>A0A5C7AQT4_9FLAO</name>
<gene>
    <name evidence="2" type="ORF">FUA26_11265</name>
</gene>
<feature type="transmembrane region" description="Helical" evidence="1">
    <location>
        <begin position="202"/>
        <end position="223"/>
    </location>
</feature>
<organism evidence="2 3">
    <name type="scientific">Seonamhaeicola algicola</name>
    <dbReference type="NCBI Taxonomy" id="1719036"/>
    <lineage>
        <taxon>Bacteria</taxon>
        <taxon>Pseudomonadati</taxon>
        <taxon>Bacteroidota</taxon>
        <taxon>Flavobacteriia</taxon>
        <taxon>Flavobacteriales</taxon>
        <taxon>Flavobacteriaceae</taxon>
    </lineage>
</organism>
<evidence type="ECO:0000313" key="2">
    <source>
        <dbReference type="EMBL" id="TXE10049.1"/>
    </source>
</evidence>
<proteinExistence type="predicted"/>
<dbReference type="AlphaFoldDB" id="A0A5C7AQT4"/>
<reference evidence="3" key="1">
    <citation type="submission" date="2019-08" db="EMBL/GenBank/DDBJ databases">
        <title>Seonamhaeicola sediminis sp. nov., isolated from marine sediment.</title>
        <authorList>
            <person name="Cao W.R."/>
        </authorList>
    </citation>
    <scope>NUCLEOTIDE SEQUENCE [LARGE SCALE GENOMIC DNA]</scope>
    <source>
        <strain evidence="3">Gy8</strain>
    </source>
</reference>
<dbReference type="GO" id="GO:0016020">
    <property type="term" value="C:membrane"/>
    <property type="evidence" value="ECO:0007669"/>
    <property type="project" value="UniProtKB-SubCell"/>
</dbReference>
<dbReference type="OrthoDB" id="1424724at2"/>
<keyword evidence="3" id="KW-1185">Reference proteome</keyword>
<sequence>MLSLFTYKKNVFFIFFIVLIIDIVIKSIEETSLLRVFTKSVLILTLVFYCFANTKYQKKRHFIYVITALALFWIGDILMLFYKTPYLYDAAVICFIIAKIFYIFRLITNTDFKLSKVLPYLSVLFVYMVFVFSLMYNNFKDHWFYLALTYLFVGLNVFLFTLLRKNAVNKASYLWVLYGVIASIISDSIVSLMSFSTLNIPFGTLAMMFFYGVSQLFIVIGLVEEGKRKYSKTLFESKF</sequence>
<feature type="transmembrane region" description="Helical" evidence="1">
    <location>
        <begin position="34"/>
        <end position="51"/>
    </location>
</feature>
<evidence type="ECO:0008006" key="4">
    <source>
        <dbReference type="Google" id="ProtNLM"/>
    </source>
</evidence>
<protein>
    <recommendedName>
        <fullName evidence="4">Lysoplasmalogenase</fullName>
    </recommendedName>
</protein>
<feature type="transmembrane region" description="Helical" evidence="1">
    <location>
        <begin position="117"/>
        <end position="136"/>
    </location>
</feature>
<dbReference type="EMBL" id="VOSC01000025">
    <property type="protein sequence ID" value="TXE10049.1"/>
    <property type="molecule type" value="Genomic_DNA"/>
</dbReference>
<evidence type="ECO:0000256" key="1">
    <source>
        <dbReference type="SAM" id="Phobius"/>
    </source>
</evidence>
<dbReference type="Proteomes" id="UP000321790">
    <property type="component" value="Unassembled WGS sequence"/>
</dbReference>
<keyword evidence="1" id="KW-1133">Transmembrane helix</keyword>
<feature type="transmembrane region" description="Helical" evidence="1">
    <location>
        <begin position="87"/>
        <end position="105"/>
    </location>
</feature>
<feature type="transmembrane region" description="Helical" evidence="1">
    <location>
        <begin position="63"/>
        <end position="81"/>
    </location>
</feature>
<evidence type="ECO:0000313" key="3">
    <source>
        <dbReference type="Proteomes" id="UP000321790"/>
    </source>
</evidence>
<comment type="caution">
    <text evidence="2">The sequence shown here is derived from an EMBL/GenBank/DDBJ whole genome shotgun (WGS) entry which is preliminary data.</text>
</comment>
<accession>A0A5C7AQT4</accession>
<feature type="transmembrane region" description="Helical" evidence="1">
    <location>
        <begin position="142"/>
        <end position="163"/>
    </location>
</feature>
<feature type="transmembrane region" description="Helical" evidence="1">
    <location>
        <begin position="12"/>
        <end position="28"/>
    </location>
</feature>
<dbReference type="RefSeq" id="WP_147135916.1">
    <property type="nucleotide sequence ID" value="NZ_VOSC01000025.1"/>
</dbReference>
<keyword evidence="1" id="KW-0472">Membrane</keyword>
<feature type="transmembrane region" description="Helical" evidence="1">
    <location>
        <begin position="175"/>
        <end position="196"/>
    </location>
</feature>
<keyword evidence="1" id="KW-0812">Transmembrane</keyword>